<comment type="caution">
    <text evidence="3">The sequence shown here is derived from an EMBL/GenBank/DDBJ whole genome shotgun (WGS) entry which is preliminary data.</text>
</comment>
<dbReference type="PANTHER" id="PTHR33490:SF6">
    <property type="entry name" value="SLL1049 PROTEIN"/>
    <property type="match status" value="1"/>
</dbReference>
<keyword evidence="1" id="KW-1133">Transmembrane helix</keyword>
<keyword evidence="1" id="KW-0472">Membrane</keyword>
<sequence>MLKYLEQLEQCLKQKSGIAAEDALSDAREHLERDYRELLQCKPDCSDDDAYRHFASTYGEPDSVAQQYEDLSKPLLLKLPGYAPGWRICCTRCGRSAPAAKAGITRIGARSHRKYVVGWCRDCRWLRWLRIEHDLDRTNLTKELGVRKSPAELRSKKHRPWTFLAALLLSIFLLVFAANVGSRILIGLGFSDPPADGTFGEMPPGWKVDSHIVFSTERAKAIGEKFGGDIIGVTNTVIRDGTRKLQINEIQCRTANDATVIQNALAKLHSNPRDCVLRDTTVFEFVCRTPESGRFAAEARYRLPIQPEKVRYRVQFDAAPLAAVEPMAWNRFFNLFLTWEASENKAAIESQIDDLSKQFEFSNKLTLKRTGLGSTETQWSFAPQAISTTEAITEEAISYEFATMPTRAGVRYVHVLADVTCERLAVTKTDRIHDGSLLAANPFWPVDDLRIQKLAQQITAGASGEQAKVDAIMAWFANSQNIRFDGKTGSRFGTLAVLEQKFGHCWDYSDLFVSLCRASGIRSRQVVGWLYGSSGHAWAEVVIDNAWRQMDPTTGTLCGSDYIPLVISEDGTIPFVYVSAVKIEVLP</sequence>
<dbReference type="Gene3D" id="3.10.620.30">
    <property type="match status" value="1"/>
</dbReference>
<feature type="domain" description="Transglutaminase-like" evidence="2">
    <location>
        <begin position="497"/>
        <end position="554"/>
    </location>
</feature>
<reference evidence="3 4" key="1">
    <citation type="submission" date="2019-02" db="EMBL/GenBank/DDBJ databases">
        <title>Deep-cultivation of Planctomycetes and their phenomic and genomic characterization uncovers novel biology.</title>
        <authorList>
            <person name="Wiegand S."/>
            <person name="Jogler M."/>
            <person name="Boedeker C."/>
            <person name="Pinto D."/>
            <person name="Vollmers J."/>
            <person name="Rivas-Marin E."/>
            <person name="Kohn T."/>
            <person name="Peeters S.H."/>
            <person name="Heuer A."/>
            <person name="Rast P."/>
            <person name="Oberbeckmann S."/>
            <person name="Bunk B."/>
            <person name="Jeske O."/>
            <person name="Meyerdierks A."/>
            <person name="Storesund J.E."/>
            <person name="Kallscheuer N."/>
            <person name="Luecker S."/>
            <person name="Lage O.M."/>
            <person name="Pohl T."/>
            <person name="Merkel B.J."/>
            <person name="Hornburger P."/>
            <person name="Mueller R.-W."/>
            <person name="Bruemmer F."/>
            <person name="Labrenz M."/>
            <person name="Spormann A.M."/>
            <person name="Op Den Camp H."/>
            <person name="Overmann J."/>
            <person name="Amann R."/>
            <person name="Jetten M.S.M."/>
            <person name="Mascher T."/>
            <person name="Medema M.H."/>
            <person name="Devos D.P."/>
            <person name="Kaster A.-K."/>
            <person name="Ovreas L."/>
            <person name="Rohde M."/>
            <person name="Galperin M.Y."/>
            <person name="Jogler C."/>
        </authorList>
    </citation>
    <scope>NUCLEOTIDE SEQUENCE [LARGE SCALE GENOMIC DNA]</scope>
    <source>
        <strain evidence="3 4">Poly41</strain>
    </source>
</reference>
<dbReference type="InterPro" id="IPR038765">
    <property type="entry name" value="Papain-like_cys_pep_sf"/>
</dbReference>
<proteinExistence type="predicted"/>
<accession>A0A5C6DMR3</accession>
<dbReference type="InterPro" id="IPR002931">
    <property type="entry name" value="Transglutaminase-like"/>
</dbReference>
<evidence type="ECO:0000259" key="2">
    <source>
        <dbReference type="SMART" id="SM00460"/>
    </source>
</evidence>
<evidence type="ECO:0000313" key="4">
    <source>
        <dbReference type="Proteomes" id="UP000319143"/>
    </source>
</evidence>
<organism evidence="3 4">
    <name type="scientific">Novipirellula artificiosorum</name>
    <dbReference type="NCBI Taxonomy" id="2528016"/>
    <lineage>
        <taxon>Bacteria</taxon>
        <taxon>Pseudomonadati</taxon>
        <taxon>Planctomycetota</taxon>
        <taxon>Planctomycetia</taxon>
        <taxon>Pirellulales</taxon>
        <taxon>Pirellulaceae</taxon>
        <taxon>Novipirellula</taxon>
    </lineage>
</organism>
<protein>
    <submittedName>
        <fullName evidence="3">Transglutaminase-like superfamily protein</fullName>
    </submittedName>
</protein>
<dbReference type="PANTHER" id="PTHR33490">
    <property type="entry name" value="BLR5614 PROTEIN-RELATED"/>
    <property type="match status" value="1"/>
</dbReference>
<evidence type="ECO:0000256" key="1">
    <source>
        <dbReference type="SAM" id="Phobius"/>
    </source>
</evidence>
<dbReference type="SUPFAM" id="SSF54001">
    <property type="entry name" value="Cysteine proteinases"/>
    <property type="match status" value="1"/>
</dbReference>
<dbReference type="AlphaFoldDB" id="A0A5C6DMR3"/>
<dbReference type="SMART" id="SM00460">
    <property type="entry name" value="TGc"/>
    <property type="match status" value="1"/>
</dbReference>
<keyword evidence="4" id="KW-1185">Reference proteome</keyword>
<keyword evidence="1" id="KW-0812">Transmembrane</keyword>
<name>A0A5C6DMR3_9BACT</name>
<dbReference type="Proteomes" id="UP000319143">
    <property type="component" value="Unassembled WGS sequence"/>
</dbReference>
<feature type="transmembrane region" description="Helical" evidence="1">
    <location>
        <begin position="161"/>
        <end position="181"/>
    </location>
</feature>
<gene>
    <name evidence="3" type="ORF">Poly41_30700</name>
</gene>
<dbReference type="Pfam" id="PF01841">
    <property type="entry name" value="Transglut_core"/>
    <property type="match status" value="1"/>
</dbReference>
<evidence type="ECO:0000313" key="3">
    <source>
        <dbReference type="EMBL" id="TWU38593.1"/>
    </source>
</evidence>
<dbReference type="EMBL" id="SJPV01000004">
    <property type="protein sequence ID" value="TWU38593.1"/>
    <property type="molecule type" value="Genomic_DNA"/>
</dbReference>